<protein>
    <submittedName>
        <fullName evidence="1">Uncharacterized protein</fullName>
    </submittedName>
</protein>
<evidence type="ECO:0000313" key="2">
    <source>
        <dbReference type="Proteomes" id="UP000199065"/>
    </source>
</evidence>
<reference evidence="1 2" key="1">
    <citation type="submission" date="2016-10" db="EMBL/GenBank/DDBJ databases">
        <authorList>
            <person name="de Groot N.N."/>
        </authorList>
    </citation>
    <scope>NUCLEOTIDE SEQUENCE [LARGE SCALE GENOMIC DNA]</scope>
    <source>
        <strain>J11</strain>
        <strain evidence="2">PG 39</strain>
    </source>
</reference>
<dbReference type="EMBL" id="FOPJ01000004">
    <property type="protein sequence ID" value="SFG44720.1"/>
    <property type="molecule type" value="Genomic_DNA"/>
</dbReference>
<accession>A0A1I2RW53</accession>
<dbReference type="AlphaFoldDB" id="A0A1I2RW53"/>
<sequence>MVMTVSVGGSIVLCVEVASGSFKVIDVSDAGTLEAGLACTA</sequence>
<name>A0A1I2RW53_9CORY</name>
<proteinExistence type="predicted"/>
<dbReference type="Proteomes" id="UP000199065">
    <property type="component" value="Unassembled WGS sequence"/>
</dbReference>
<organism evidence="1 2">
    <name type="scientific">Corynebacterium spheniscorum</name>
    <dbReference type="NCBI Taxonomy" id="185761"/>
    <lineage>
        <taxon>Bacteria</taxon>
        <taxon>Bacillati</taxon>
        <taxon>Actinomycetota</taxon>
        <taxon>Actinomycetes</taxon>
        <taxon>Mycobacteriales</taxon>
        <taxon>Corynebacteriaceae</taxon>
        <taxon>Corynebacterium</taxon>
    </lineage>
</organism>
<gene>
    <name evidence="1" type="ORF">SAMN05660282_00927</name>
</gene>
<evidence type="ECO:0000313" key="1">
    <source>
        <dbReference type="EMBL" id="SFG44720.1"/>
    </source>
</evidence>
<keyword evidence="2" id="KW-1185">Reference proteome</keyword>